<keyword evidence="4" id="KW-0460">Magnesium</keyword>
<dbReference type="SMART" id="SM00177">
    <property type="entry name" value="ARF"/>
    <property type="match status" value="1"/>
</dbReference>
<dbReference type="SUPFAM" id="SSF52540">
    <property type="entry name" value="P-loop containing nucleoside triphosphate hydrolases"/>
    <property type="match status" value="1"/>
</dbReference>
<keyword evidence="2 3" id="KW-0342">GTP-binding</keyword>
<proteinExistence type="predicted"/>
<evidence type="ECO:0000256" key="4">
    <source>
        <dbReference type="PIRSR" id="PIRSR606689-2"/>
    </source>
</evidence>
<evidence type="ECO:0000313" key="5">
    <source>
        <dbReference type="EMBL" id="KAJ6600716.1"/>
    </source>
</evidence>
<keyword evidence="6" id="KW-1185">Reference proteome</keyword>
<evidence type="ECO:0000313" key="6">
    <source>
        <dbReference type="Proteomes" id="UP001151699"/>
    </source>
</evidence>
<dbReference type="Proteomes" id="UP001151699">
    <property type="component" value="Unassembled WGS sequence"/>
</dbReference>
<organism evidence="5 6">
    <name type="scientific">Pseudolycoriella hygida</name>
    <dbReference type="NCBI Taxonomy" id="35572"/>
    <lineage>
        <taxon>Eukaryota</taxon>
        <taxon>Metazoa</taxon>
        <taxon>Ecdysozoa</taxon>
        <taxon>Arthropoda</taxon>
        <taxon>Hexapoda</taxon>
        <taxon>Insecta</taxon>
        <taxon>Pterygota</taxon>
        <taxon>Neoptera</taxon>
        <taxon>Endopterygota</taxon>
        <taxon>Diptera</taxon>
        <taxon>Nematocera</taxon>
        <taxon>Sciaroidea</taxon>
        <taxon>Sciaridae</taxon>
        <taxon>Pseudolycoriella</taxon>
    </lineage>
</organism>
<reference evidence="5" key="1">
    <citation type="submission" date="2022-07" db="EMBL/GenBank/DDBJ databases">
        <authorList>
            <person name="Trinca V."/>
            <person name="Uliana J.V.C."/>
            <person name="Torres T.T."/>
            <person name="Ward R.J."/>
            <person name="Monesi N."/>
        </authorList>
    </citation>
    <scope>NUCLEOTIDE SEQUENCE</scope>
    <source>
        <strain evidence="5">HSMRA1968</strain>
        <tissue evidence="5">Whole embryos</tissue>
    </source>
</reference>
<dbReference type="Gene3D" id="3.40.50.300">
    <property type="entry name" value="P-loop containing nucleotide triphosphate hydrolases"/>
    <property type="match status" value="1"/>
</dbReference>
<evidence type="ECO:0000256" key="2">
    <source>
        <dbReference type="ARBA" id="ARBA00023134"/>
    </source>
</evidence>
<accession>A0A9Q0RU01</accession>
<comment type="caution">
    <text evidence="5">The sequence shown here is derived from an EMBL/GenBank/DDBJ whole genome shotgun (WGS) entry which is preliminary data.</text>
</comment>
<feature type="binding site" evidence="3">
    <location>
        <position position="70"/>
    </location>
    <ligand>
        <name>GTP</name>
        <dbReference type="ChEBI" id="CHEBI:37565"/>
    </ligand>
</feature>
<feature type="binding site" evidence="4">
    <location>
        <position position="37"/>
    </location>
    <ligand>
        <name>Mg(2+)</name>
        <dbReference type="ChEBI" id="CHEBI:18420"/>
    </ligand>
</feature>
<gene>
    <name evidence="5" type="primary">ARL16</name>
    <name evidence="5" type="ORF">Bhyg_17535</name>
</gene>
<protein>
    <submittedName>
        <fullName evidence="5">ADP-ribosylation factor-like protein 16</fullName>
    </submittedName>
</protein>
<evidence type="ECO:0000256" key="1">
    <source>
        <dbReference type="ARBA" id="ARBA00022741"/>
    </source>
</evidence>
<dbReference type="GO" id="GO:0005525">
    <property type="term" value="F:GTP binding"/>
    <property type="evidence" value="ECO:0007669"/>
    <property type="project" value="UniProtKB-KW"/>
</dbReference>
<keyword evidence="4" id="KW-0479">Metal-binding</keyword>
<keyword evidence="1 3" id="KW-0547">Nucleotide-binding</keyword>
<dbReference type="InterPro" id="IPR006689">
    <property type="entry name" value="Small_GTPase_ARF/SAR"/>
</dbReference>
<feature type="binding site" evidence="4">
    <location>
        <position position="14"/>
    </location>
    <ligand>
        <name>Mg(2+)</name>
        <dbReference type="ChEBI" id="CHEBI:18420"/>
    </ligand>
</feature>
<feature type="binding site" evidence="3">
    <location>
        <begin position="7"/>
        <end position="14"/>
    </location>
    <ligand>
        <name>GTP</name>
        <dbReference type="ChEBI" id="CHEBI:37565"/>
    </ligand>
</feature>
<dbReference type="GO" id="GO:0046872">
    <property type="term" value="F:metal ion binding"/>
    <property type="evidence" value="ECO:0007669"/>
    <property type="project" value="UniProtKB-KW"/>
</dbReference>
<dbReference type="InterPro" id="IPR027417">
    <property type="entry name" value="P-loop_NTPase"/>
</dbReference>
<dbReference type="PANTHER" id="PTHR46688:SF1">
    <property type="entry name" value="ADP-RIBOSYLATION FACTOR-LIKE PROTEIN 16"/>
    <property type="match status" value="1"/>
</dbReference>
<sequence length="176" mass="19744">MTVLCLGPKYAGKTHLLTKLTRSQLGENVTSPHIVPTIGTNIFSIKLPARQKTTSKQKSNVYVQVREVGGTMAPMWKNYFGDVKKLMYVVDTSNLCQISAAGVLLYSLLADPRLQHAKVIIVLTKMDLAYRQMRNEALLMLQLDKLKKQIRQEVTVVETSAILDTGKDKILDWLAQ</sequence>
<evidence type="ECO:0000256" key="3">
    <source>
        <dbReference type="PIRSR" id="PIRSR606689-1"/>
    </source>
</evidence>
<dbReference type="PANTHER" id="PTHR46688">
    <property type="entry name" value="ADP-RIBOSYLATION FACTOR-LIKE PROTEIN 16"/>
    <property type="match status" value="1"/>
</dbReference>
<name>A0A9Q0RU01_9DIPT</name>
<dbReference type="Pfam" id="PF00025">
    <property type="entry name" value="Arf"/>
    <property type="match status" value="1"/>
</dbReference>
<dbReference type="PROSITE" id="PS51417">
    <property type="entry name" value="ARF"/>
    <property type="match status" value="1"/>
</dbReference>
<dbReference type="GO" id="GO:0003924">
    <property type="term" value="F:GTPase activity"/>
    <property type="evidence" value="ECO:0007669"/>
    <property type="project" value="InterPro"/>
</dbReference>
<dbReference type="AlphaFoldDB" id="A0A9Q0RU01"/>
<dbReference type="OrthoDB" id="365445at2759"/>
<dbReference type="EMBL" id="WJQU01006171">
    <property type="protein sequence ID" value="KAJ6600716.1"/>
    <property type="molecule type" value="Genomic_DNA"/>
</dbReference>